<keyword evidence="3" id="KW-0732">Signal</keyword>
<feature type="domain" description="Imelysin-like" evidence="4">
    <location>
        <begin position="105"/>
        <end position="227"/>
    </location>
</feature>
<dbReference type="CDD" id="cd14656">
    <property type="entry name" value="Imelysin-like_EfeO"/>
    <property type="match status" value="1"/>
</dbReference>
<evidence type="ECO:0000313" key="6">
    <source>
        <dbReference type="Proteomes" id="UP001626536"/>
    </source>
</evidence>
<sequence length="268" mass="28680">MPMDMRWLCSVRRFAIIGFVVVGAGADRAHAADFDEVVERYRAHIVEDIGQALAGARALRDCLATNDVEGAKKAWMAARGGWERSEVFTSGLVPELDEKIDAWPKATTGFHAIEAKLFGAGRTDVASETDALIADLAELDSKIRDMPLPPQDLLNGAARLAYEIGESKSDGGESRVSGTSLDDMRNNVSGIRQAYHTIFAAALAASDPALAATTESEIEALNALLAGPSLDAINSDRLRKSSEEFVVTLASAAPKINLQKPVLEDLSK</sequence>
<comment type="similarity">
    <text evidence="2">Belongs to the EfeM/EfeO family.</text>
</comment>
<dbReference type="InterPro" id="IPR038352">
    <property type="entry name" value="Imelysin_sf"/>
</dbReference>
<evidence type="ECO:0000259" key="4">
    <source>
        <dbReference type="Pfam" id="PF09375"/>
    </source>
</evidence>
<dbReference type="EMBL" id="CP136862">
    <property type="protein sequence ID" value="WOJ90846.1"/>
    <property type="molecule type" value="Genomic_DNA"/>
</dbReference>
<dbReference type="InterPro" id="IPR018976">
    <property type="entry name" value="Imelysin-like"/>
</dbReference>
<proteinExistence type="inferred from homology"/>
<dbReference type="InterPro" id="IPR034981">
    <property type="entry name" value="Imelysin-like_EfeO/Algp7"/>
</dbReference>
<evidence type="ECO:0000256" key="2">
    <source>
        <dbReference type="ARBA" id="ARBA00005989"/>
    </source>
</evidence>
<dbReference type="Pfam" id="PF09375">
    <property type="entry name" value="Peptidase_M75"/>
    <property type="match status" value="1"/>
</dbReference>
<evidence type="ECO:0000256" key="3">
    <source>
        <dbReference type="ARBA" id="ARBA00022729"/>
    </source>
</evidence>
<dbReference type="PANTHER" id="PTHR39192:SF1">
    <property type="entry name" value="IRON UPTAKE SYSTEM COMPONENT EFEO"/>
    <property type="match status" value="1"/>
</dbReference>
<dbReference type="Gene3D" id="1.20.1420.20">
    <property type="entry name" value="M75 peptidase, HXXE motif"/>
    <property type="match status" value="1"/>
</dbReference>
<dbReference type="InterPro" id="IPR050894">
    <property type="entry name" value="EfeM/EfeO_iron_uptake"/>
</dbReference>
<evidence type="ECO:0000313" key="5">
    <source>
        <dbReference type="EMBL" id="WOJ90846.1"/>
    </source>
</evidence>
<keyword evidence="6" id="KW-1185">Reference proteome</keyword>
<name>A0ABZ0HVP8_9HYPH</name>
<comment type="subcellular location">
    <subcellularLocation>
        <location evidence="1">Cell envelope</location>
    </subcellularLocation>
</comment>
<evidence type="ECO:0000256" key="1">
    <source>
        <dbReference type="ARBA" id="ARBA00004196"/>
    </source>
</evidence>
<gene>
    <name evidence="5" type="ORF">RZS28_06070</name>
</gene>
<dbReference type="RefSeq" id="WP_407340433.1">
    <property type="nucleotide sequence ID" value="NZ_CP136862.1"/>
</dbReference>
<dbReference type="PANTHER" id="PTHR39192">
    <property type="entry name" value="IRON UPTAKE SYSTEM COMPONENT EFEO"/>
    <property type="match status" value="1"/>
</dbReference>
<accession>A0ABZ0HVP8</accession>
<organism evidence="5 6">
    <name type="scientific">Methylocapsa polymorpha</name>
    <dbReference type="NCBI Taxonomy" id="3080828"/>
    <lineage>
        <taxon>Bacteria</taxon>
        <taxon>Pseudomonadati</taxon>
        <taxon>Pseudomonadota</taxon>
        <taxon>Alphaproteobacteria</taxon>
        <taxon>Hyphomicrobiales</taxon>
        <taxon>Beijerinckiaceae</taxon>
        <taxon>Methylocapsa</taxon>
    </lineage>
</organism>
<keyword evidence="5" id="KW-0449">Lipoprotein</keyword>
<dbReference type="Proteomes" id="UP001626536">
    <property type="component" value="Chromosome"/>
</dbReference>
<reference evidence="5 6" key="1">
    <citation type="submission" date="2023-10" db="EMBL/GenBank/DDBJ databases">
        <title>Novel methanotroph of the genus Methylocapsa from a subarctic wetland.</title>
        <authorList>
            <person name="Belova S.E."/>
            <person name="Oshkin I.Y."/>
            <person name="Miroshnikov K."/>
            <person name="Dedysh S.N."/>
        </authorList>
    </citation>
    <scope>NUCLEOTIDE SEQUENCE [LARGE SCALE GENOMIC DNA]</scope>
    <source>
        <strain evidence="5 6">RX1</strain>
    </source>
</reference>
<protein>
    <submittedName>
        <fullName evidence="5">EfeM/EfeO family lipoprotein</fullName>
    </submittedName>
</protein>